<proteinExistence type="predicted"/>
<dbReference type="InterPro" id="IPR008271">
    <property type="entry name" value="Ser/Thr_kinase_AS"/>
</dbReference>
<keyword evidence="1" id="KW-0808">Transferase</keyword>
<evidence type="ECO:0000313" key="6">
    <source>
        <dbReference type="EMBL" id="ODV59173.1"/>
    </source>
</evidence>
<organism evidence="6 7">
    <name type="scientific">Ascoidea rubescens DSM 1968</name>
    <dbReference type="NCBI Taxonomy" id="1344418"/>
    <lineage>
        <taxon>Eukaryota</taxon>
        <taxon>Fungi</taxon>
        <taxon>Dikarya</taxon>
        <taxon>Ascomycota</taxon>
        <taxon>Saccharomycotina</taxon>
        <taxon>Saccharomycetes</taxon>
        <taxon>Ascoideaceae</taxon>
        <taxon>Ascoidea</taxon>
    </lineage>
</organism>
<dbReference type="OrthoDB" id="266718at2759"/>
<dbReference type="GO" id="GO:0000165">
    <property type="term" value="P:MAPK cascade"/>
    <property type="evidence" value="ECO:0007669"/>
    <property type="project" value="UniProtKB-ARBA"/>
</dbReference>
<keyword evidence="7" id="KW-1185">Reference proteome</keyword>
<evidence type="ECO:0000259" key="5">
    <source>
        <dbReference type="PROSITE" id="PS50011"/>
    </source>
</evidence>
<dbReference type="InParanoid" id="A0A1D2VCG7"/>
<dbReference type="PANTHER" id="PTHR48016:SF48">
    <property type="entry name" value="SERINE_THREONINE-PROTEIN KINASE BCK1_SLK1_SSP31"/>
    <property type="match status" value="1"/>
</dbReference>
<keyword evidence="3 6" id="KW-0418">Kinase</keyword>
<reference evidence="7" key="1">
    <citation type="submission" date="2016-05" db="EMBL/GenBank/DDBJ databases">
        <title>Comparative genomics of biotechnologically important yeasts.</title>
        <authorList>
            <consortium name="DOE Joint Genome Institute"/>
            <person name="Riley R."/>
            <person name="Haridas S."/>
            <person name="Wolfe K.H."/>
            <person name="Lopes M.R."/>
            <person name="Hittinger C.T."/>
            <person name="Goker M."/>
            <person name="Salamov A."/>
            <person name="Wisecaver J."/>
            <person name="Long T.M."/>
            <person name="Aerts A.L."/>
            <person name="Barry K."/>
            <person name="Choi C."/>
            <person name="Clum A."/>
            <person name="Coughlan A.Y."/>
            <person name="Deshpande S."/>
            <person name="Douglass A.P."/>
            <person name="Hanson S.J."/>
            <person name="Klenk H.-P."/>
            <person name="Labutti K."/>
            <person name="Lapidus A."/>
            <person name="Lindquist E."/>
            <person name="Lipzen A."/>
            <person name="Meier-Kolthoff J.P."/>
            <person name="Ohm R.A."/>
            <person name="Otillar R.P."/>
            <person name="Pangilinan J."/>
            <person name="Peng Y."/>
            <person name="Rokas A."/>
            <person name="Rosa C.A."/>
            <person name="Scheuner C."/>
            <person name="Sibirny A.A."/>
            <person name="Slot J.C."/>
            <person name="Stielow J.B."/>
            <person name="Sun H."/>
            <person name="Kurtzman C.P."/>
            <person name="Blackwell M."/>
            <person name="Grigoriev I.V."/>
            <person name="Jeffries T.W."/>
        </authorList>
    </citation>
    <scope>NUCLEOTIDE SEQUENCE [LARGE SCALE GENOMIC DNA]</scope>
    <source>
        <strain evidence="7">DSM 1968</strain>
    </source>
</reference>
<dbReference type="STRING" id="1344418.A0A1D2VCG7"/>
<dbReference type="Pfam" id="PF00069">
    <property type="entry name" value="Pkinase"/>
    <property type="match status" value="1"/>
</dbReference>
<dbReference type="GeneID" id="30968329"/>
<dbReference type="EMBL" id="KV454487">
    <property type="protein sequence ID" value="ODV59173.1"/>
    <property type="molecule type" value="Genomic_DNA"/>
</dbReference>
<dbReference type="PROSITE" id="PS50011">
    <property type="entry name" value="PROTEIN_KINASE_DOM"/>
    <property type="match status" value="1"/>
</dbReference>
<keyword evidence="2" id="KW-0547">Nucleotide-binding</keyword>
<evidence type="ECO:0000256" key="2">
    <source>
        <dbReference type="ARBA" id="ARBA00022741"/>
    </source>
</evidence>
<dbReference type="Proteomes" id="UP000095038">
    <property type="component" value="Unassembled WGS sequence"/>
</dbReference>
<dbReference type="PROSITE" id="PS00108">
    <property type="entry name" value="PROTEIN_KINASE_ST"/>
    <property type="match status" value="1"/>
</dbReference>
<dbReference type="FunFam" id="1.10.510.10:FF:000182">
    <property type="entry name" value="MAP kinase kinase kinase mkh1"/>
    <property type="match status" value="1"/>
</dbReference>
<dbReference type="GO" id="GO:0005524">
    <property type="term" value="F:ATP binding"/>
    <property type="evidence" value="ECO:0007669"/>
    <property type="project" value="UniProtKB-KW"/>
</dbReference>
<sequence length="280" mass="31736">MAVKQVEIPRNLAKNETIKLSIDALHSEVEAMKDLDHLNVVQYLGFEQVGNRYSLFLEYVAGGSVGSCIRMHGKFDEQMIRFLTKQVLDGLSYLHSLGILHRDLKADNLLLDLDGVCKISDFGISKRSADIYSNDTDMSMQGTIFWMAPEVVDNVVHNKKMGYSAKIDIWSLGCVVLEMFVGRRPWSNSEAVSALYNLGKMRQAPPIPDTTRKDMSSLGLDFLNKCFQSDPEKRPIAKILLKHSFCDVASEFDFNKTQLAQMIKNNNRSKGDSFKKNHYR</sequence>
<evidence type="ECO:0000313" key="7">
    <source>
        <dbReference type="Proteomes" id="UP000095038"/>
    </source>
</evidence>
<feature type="domain" description="Protein kinase" evidence="5">
    <location>
        <begin position="1"/>
        <end position="246"/>
    </location>
</feature>
<dbReference type="InterPro" id="IPR050538">
    <property type="entry name" value="MAP_kinase_kinase_kinase"/>
</dbReference>
<dbReference type="SUPFAM" id="SSF56112">
    <property type="entry name" value="Protein kinase-like (PK-like)"/>
    <property type="match status" value="1"/>
</dbReference>
<keyword evidence="4" id="KW-0067">ATP-binding</keyword>
<evidence type="ECO:0000256" key="1">
    <source>
        <dbReference type="ARBA" id="ARBA00022679"/>
    </source>
</evidence>
<evidence type="ECO:0000256" key="3">
    <source>
        <dbReference type="ARBA" id="ARBA00022777"/>
    </source>
</evidence>
<accession>A0A1D2VCG7</accession>
<dbReference type="SMART" id="SM00220">
    <property type="entry name" value="S_TKc"/>
    <property type="match status" value="1"/>
</dbReference>
<dbReference type="PANTHER" id="PTHR48016">
    <property type="entry name" value="MAP KINASE KINASE KINASE SSK2-RELATED-RELATED"/>
    <property type="match status" value="1"/>
</dbReference>
<dbReference type="Gene3D" id="1.10.510.10">
    <property type="entry name" value="Transferase(Phosphotransferase) domain 1"/>
    <property type="match status" value="1"/>
</dbReference>
<gene>
    <name evidence="6" type="ORF">ASCRUDRAFT_82187</name>
</gene>
<name>A0A1D2VCG7_9ASCO</name>
<dbReference type="RefSeq" id="XP_020045480.1">
    <property type="nucleotide sequence ID" value="XM_020194693.1"/>
</dbReference>
<protein>
    <submittedName>
        <fullName evidence="6">Kinase-like protein</fullName>
    </submittedName>
</protein>
<dbReference type="GO" id="GO:0004672">
    <property type="term" value="F:protein kinase activity"/>
    <property type="evidence" value="ECO:0007669"/>
    <property type="project" value="InterPro"/>
</dbReference>
<dbReference type="InterPro" id="IPR000719">
    <property type="entry name" value="Prot_kinase_dom"/>
</dbReference>
<evidence type="ECO:0000256" key="4">
    <source>
        <dbReference type="ARBA" id="ARBA00022840"/>
    </source>
</evidence>
<dbReference type="InterPro" id="IPR011009">
    <property type="entry name" value="Kinase-like_dom_sf"/>
</dbReference>
<dbReference type="AlphaFoldDB" id="A0A1D2VCG7"/>